<feature type="compositionally biased region" description="Basic residues" evidence="9">
    <location>
        <begin position="45"/>
        <end position="66"/>
    </location>
</feature>
<feature type="region of interest" description="Disordered" evidence="9">
    <location>
        <begin position="565"/>
        <end position="586"/>
    </location>
</feature>
<dbReference type="Gene3D" id="2.40.10.310">
    <property type="match status" value="1"/>
</dbReference>
<evidence type="ECO:0000313" key="10">
    <source>
        <dbReference type="EMBL" id="KKF96996.1"/>
    </source>
</evidence>
<dbReference type="AlphaFoldDB" id="A0A0F8B4W7"/>
<evidence type="ECO:0000256" key="2">
    <source>
        <dbReference type="ARBA" id="ARBA00005424"/>
    </source>
</evidence>
<sequence length="773" mass="86654">MPQNEYMERWRKLHGRRLDHEERARKREARAGHKASKDAQNLRGLRAKLHAQARHKEKIQMNKKIRQHEERNVKTADEKDPSAPVPAYLLDRNNPGAAKALSSSIKNRRAEKAAKFAVPLPKVRGISEAEMFKVVKTGAKTKKKAWKRMITQPTFVGSEFTRRNPKFERFIRPMGLRYKKAHVTHPGLNVTVQMPIVSVKKNPNSPTYTQLGILTKGTIIEIDVSDLGTTPHGFESIPDDEPVPDAPASSSEADEDENEENEDNEEEQPDNGSGDEDGEEEGEGQDDDGEEGDANEAGDPDENDNDENDDEDDEDDEQGEDKKSSPQQPVIRRKRLGRPPKIKPPDWDLGVIVQPGEETRPRRGRGGWRGRGGRKGVSTPSKPVQTIDKEGTVVDIINDECDLPEDPEGETKVDKLGYLKGGRDYRCRTFTVVGRGDRLYMLSTEPARCVGFRDSYLFFTKHLRLYKIIVGDEEKKDMIEREIIPHSYKGRAIGIVTARSVFREFGARIIVGGRRITDDYEVAQARQEGVKEGELADGSDAHASGDAYNKNQYVAWHGASSVYHQNMAGGAPPPHEKVPHHTKNTKKRRANVNDVNWMYEHALQASMYNSNLNAMRQHQHNGIYNIHTNAMHYPVTFQPTRARAEVIPIGDDFDSASSIFPPVSRRIARNFYVADLVCETPPAGVSPAVSLDPVASTAAAEAAPGTDMLAQFRGLGAVSQEIQDLLPSECREAFDKAKKTETEWVQRWATEEDTMSRRQPVIDKAIVPYPMMA</sequence>
<gene>
    <name evidence="10" type="primary">nsa-2</name>
    <name evidence="10" type="ORF">CFO_g651</name>
</gene>
<keyword evidence="6" id="KW-0698">rRNA processing</keyword>
<keyword evidence="11" id="KW-1185">Reference proteome</keyword>
<dbReference type="OrthoDB" id="5598844at2759"/>
<keyword evidence="5" id="KW-0690">Ribosome biogenesis</keyword>
<evidence type="ECO:0000256" key="1">
    <source>
        <dbReference type="ARBA" id="ARBA00004604"/>
    </source>
</evidence>
<dbReference type="PANTHER" id="PTHR12642">
    <property type="entry name" value="RIBOSOME BIOGENESIS PROTEIN NSA2 HOMOLOG"/>
    <property type="match status" value="1"/>
</dbReference>
<comment type="similarity">
    <text evidence="2">Belongs to the eukaryotic ribosomal protein eS8 family. Ribosome biogenesis protein NSA2 subfamily.</text>
</comment>
<comment type="caution">
    <text evidence="10">The sequence shown here is derived from an EMBL/GenBank/DDBJ whole genome shotgun (WGS) entry which is preliminary data.</text>
</comment>
<protein>
    <recommendedName>
        <fullName evidence="3">Ribosome biogenesis protein NSA2</fullName>
    </recommendedName>
    <alternativeName>
        <fullName evidence="4">Ribosome biogenesis protein nsa2</fullName>
    </alternativeName>
</protein>
<evidence type="ECO:0000256" key="6">
    <source>
        <dbReference type="ARBA" id="ARBA00022552"/>
    </source>
</evidence>
<dbReference type="GO" id="GO:0005730">
    <property type="term" value="C:nucleolus"/>
    <property type="evidence" value="ECO:0007669"/>
    <property type="project" value="UniProtKB-SubCell"/>
</dbReference>
<proteinExistence type="inferred from homology"/>
<feature type="region of interest" description="Disordered" evidence="9">
    <location>
        <begin position="230"/>
        <end position="384"/>
    </location>
</feature>
<evidence type="ECO:0000256" key="8">
    <source>
        <dbReference type="ARBA" id="ARBA00025655"/>
    </source>
</evidence>
<dbReference type="InterPro" id="IPR022309">
    <property type="entry name" value="Ribosomal_Se8/biogenesis_NSA2"/>
</dbReference>
<dbReference type="GO" id="GO:0006364">
    <property type="term" value="P:rRNA processing"/>
    <property type="evidence" value="ECO:0007669"/>
    <property type="project" value="UniProtKB-KW"/>
</dbReference>
<reference evidence="10 11" key="1">
    <citation type="submission" date="2015-04" db="EMBL/GenBank/DDBJ databases">
        <title>Genome sequence of Ceratocystis platani, a major pathogen of plane trees.</title>
        <authorList>
            <person name="Belbahri L."/>
        </authorList>
    </citation>
    <scope>NUCLEOTIDE SEQUENCE [LARGE SCALE GENOMIC DNA]</scope>
    <source>
        <strain evidence="10 11">CFO</strain>
    </source>
</reference>
<organism evidence="10 11">
    <name type="scientific">Ceratocystis fimbriata f. sp. platani</name>
    <dbReference type="NCBI Taxonomy" id="88771"/>
    <lineage>
        <taxon>Eukaryota</taxon>
        <taxon>Fungi</taxon>
        <taxon>Dikarya</taxon>
        <taxon>Ascomycota</taxon>
        <taxon>Pezizomycotina</taxon>
        <taxon>Sordariomycetes</taxon>
        <taxon>Hypocreomycetidae</taxon>
        <taxon>Microascales</taxon>
        <taxon>Ceratocystidaceae</taxon>
        <taxon>Ceratocystis</taxon>
    </lineage>
</organism>
<evidence type="ECO:0000256" key="5">
    <source>
        <dbReference type="ARBA" id="ARBA00022517"/>
    </source>
</evidence>
<accession>A0A0F8B4W7</accession>
<feature type="region of interest" description="Disordered" evidence="9">
    <location>
        <begin position="1"/>
        <end position="84"/>
    </location>
</feature>
<feature type="compositionally biased region" description="Basic and acidic residues" evidence="9">
    <location>
        <begin position="1"/>
        <end position="37"/>
    </location>
</feature>
<evidence type="ECO:0000256" key="3">
    <source>
        <dbReference type="ARBA" id="ARBA00014235"/>
    </source>
</evidence>
<keyword evidence="7" id="KW-0539">Nucleus</keyword>
<dbReference type="Pfam" id="PF08624">
    <property type="entry name" value="CRC_subunit"/>
    <property type="match status" value="1"/>
</dbReference>
<evidence type="ECO:0000256" key="9">
    <source>
        <dbReference type="SAM" id="MobiDB-lite"/>
    </source>
</evidence>
<dbReference type="InterPro" id="IPR013933">
    <property type="entry name" value="CRC_Rsc7/Swp82"/>
</dbReference>
<evidence type="ECO:0000256" key="7">
    <source>
        <dbReference type="ARBA" id="ARBA00023242"/>
    </source>
</evidence>
<feature type="compositionally biased region" description="Acidic residues" evidence="9">
    <location>
        <begin position="252"/>
        <end position="319"/>
    </location>
</feature>
<evidence type="ECO:0000256" key="4">
    <source>
        <dbReference type="ARBA" id="ARBA00015437"/>
    </source>
</evidence>
<comment type="function">
    <text evidence="8">Involved in the biogenesis of the 60S ribosomal subunit. May play a part in the quality control of pre-60S particles.</text>
</comment>
<dbReference type="InterPro" id="IPR039411">
    <property type="entry name" value="NSA2_fam"/>
</dbReference>
<feature type="compositionally biased region" description="Basic residues" evidence="9">
    <location>
        <begin position="362"/>
        <end position="374"/>
    </location>
</feature>
<feature type="compositionally biased region" description="Basic residues" evidence="9">
    <location>
        <begin position="331"/>
        <end position="341"/>
    </location>
</feature>
<dbReference type="Proteomes" id="UP000034841">
    <property type="component" value="Unassembled WGS sequence"/>
</dbReference>
<name>A0A0F8B4W7_CERFI</name>
<evidence type="ECO:0000313" key="11">
    <source>
        <dbReference type="Proteomes" id="UP000034841"/>
    </source>
</evidence>
<dbReference type="Pfam" id="PF01201">
    <property type="entry name" value="Ribosomal_S8e"/>
    <property type="match status" value="1"/>
</dbReference>
<comment type="subcellular location">
    <subcellularLocation>
        <location evidence="1">Nucleus</location>
        <location evidence="1">Nucleolus</location>
    </subcellularLocation>
</comment>
<dbReference type="EMBL" id="LBBL01000021">
    <property type="protein sequence ID" value="KKF96996.1"/>
    <property type="molecule type" value="Genomic_DNA"/>
</dbReference>
<feature type="compositionally biased region" description="Basic and acidic residues" evidence="9">
    <location>
        <begin position="67"/>
        <end position="81"/>
    </location>
</feature>